<reference evidence="2" key="2">
    <citation type="submission" date="2019-11" db="EMBL/GenBank/DDBJ databases">
        <title>Improved Assembly of Tolypothrix boutellei genome.</title>
        <authorList>
            <person name="Sarangi A.N."/>
            <person name="Mukherjee M."/>
            <person name="Ghosh S."/>
            <person name="Singh D."/>
            <person name="Das A."/>
            <person name="Kant S."/>
            <person name="Prusty A."/>
            <person name="Tripathy S."/>
        </authorList>
    </citation>
    <scope>NUCLEOTIDE SEQUENCE</scope>
    <source>
        <strain evidence="2">VB521301</strain>
    </source>
</reference>
<keyword evidence="1" id="KW-1133">Transmembrane helix</keyword>
<evidence type="ECO:0000313" key="3">
    <source>
        <dbReference type="Proteomes" id="UP000029738"/>
    </source>
</evidence>
<keyword evidence="1" id="KW-0472">Membrane</keyword>
<accession>A0A8S9SWQ0</accession>
<dbReference type="RefSeq" id="WP_153021607.1">
    <property type="nucleotide sequence ID" value="NZ_JHEG04000001.1"/>
</dbReference>
<dbReference type="Proteomes" id="UP000029738">
    <property type="component" value="Unassembled WGS sequence"/>
</dbReference>
<sequence length="58" mass="6436">MPVTDTQGIQYDDTLQVARISVNFCILLLLITSMRVGIGESRCLLSISIANPDRNQKL</sequence>
<feature type="transmembrane region" description="Helical" evidence="1">
    <location>
        <begin position="20"/>
        <end position="38"/>
    </location>
</feature>
<organism evidence="2 3">
    <name type="scientific">Tolypothrix bouteillei VB521301</name>
    <dbReference type="NCBI Taxonomy" id="1479485"/>
    <lineage>
        <taxon>Bacteria</taxon>
        <taxon>Bacillati</taxon>
        <taxon>Cyanobacteriota</taxon>
        <taxon>Cyanophyceae</taxon>
        <taxon>Nostocales</taxon>
        <taxon>Tolypothrichaceae</taxon>
        <taxon>Tolypothrix</taxon>
    </lineage>
</organism>
<comment type="caution">
    <text evidence="2">The sequence shown here is derived from an EMBL/GenBank/DDBJ whole genome shotgun (WGS) entry which is preliminary data.</text>
</comment>
<gene>
    <name evidence="2" type="ORF">DA73_0400001255</name>
</gene>
<dbReference type="AlphaFoldDB" id="A0A8S9SWQ0"/>
<keyword evidence="1" id="KW-0812">Transmembrane</keyword>
<dbReference type="EMBL" id="JHEG04000001">
    <property type="protein sequence ID" value="KAF3884268.1"/>
    <property type="molecule type" value="Genomic_DNA"/>
</dbReference>
<evidence type="ECO:0000313" key="2">
    <source>
        <dbReference type="EMBL" id="KAF3884268.1"/>
    </source>
</evidence>
<keyword evidence="3" id="KW-1185">Reference proteome</keyword>
<proteinExistence type="predicted"/>
<protein>
    <submittedName>
        <fullName evidence="2">Uncharacterized protein</fullName>
    </submittedName>
</protein>
<reference evidence="2" key="1">
    <citation type="journal article" date="2015" name="Genome Announc.">
        <title>Draft Genome Sequence of Tolypothrix boutellei Strain VB521301.</title>
        <authorList>
            <person name="Chandrababunaidu M.M."/>
            <person name="Singh D."/>
            <person name="Sen D."/>
            <person name="Bhan S."/>
            <person name="Das S."/>
            <person name="Gupta A."/>
            <person name="Adhikary S.P."/>
            <person name="Tripathy S."/>
        </authorList>
    </citation>
    <scope>NUCLEOTIDE SEQUENCE</scope>
    <source>
        <strain evidence="2">VB521301</strain>
    </source>
</reference>
<name>A0A8S9SWQ0_9CYAN</name>
<evidence type="ECO:0000256" key="1">
    <source>
        <dbReference type="SAM" id="Phobius"/>
    </source>
</evidence>